<organism evidence="2 3">
    <name type="scientific">Hebeloma cylindrosporum</name>
    <dbReference type="NCBI Taxonomy" id="76867"/>
    <lineage>
        <taxon>Eukaryota</taxon>
        <taxon>Fungi</taxon>
        <taxon>Dikarya</taxon>
        <taxon>Basidiomycota</taxon>
        <taxon>Agaricomycotina</taxon>
        <taxon>Agaricomycetes</taxon>
        <taxon>Agaricomycetidae</taxon>
        <taxon>Agaricales</taxon>
        <taxon>Agaricineae</taxon>
        <taxon>Hymenogastraceae</taxon>
        <taxon>Hebeloma</taxon>
    </lineage>
</organism>
<reference evidence="3" key="2">
    <citation type="submission" date="2015-01" db="EMBL/GenBank/DDBJ databases">
        <title>Evolutionary Origins and Diversification of the Mycorrhizal Mutualists.</title>
        <authorList>
            <consortium name="DOE Joint Genome Institute"/>
            <consortium name="Mycorrhizal Genomics Consortium"/>
            <person name="Kohler A."/>
            <person name="Kuo A."/>
            <person name="Nagy L.G."/>
            <person name="Floudas D."/>
            <person name="Copeland A."/>
            <person name="Barry K.W."/>
            <person name="Cichocki N."/>
            <person name="Veneault-Fourrey C."/>
            <person name="LaButti K."/>
            <person name="Lindquist E.A."/>
            <person name="Lipzen A."/>
            <person name="Lundell T."/>
            <person name="Morin E."/>
            <person name="Murat C."/>
            <person name="Riley R."/>
            <person name="Ohm R."/>
            <person name="Sun H."/>
            <person name="Tunlid A."/>
            <person name="Henrissat B."/>
            <person name="Grigoriev I.V."/>
            <person name="Hibbett D.S."/>
            <person name="Martin F."/>
        </authorList>
    </citation>
    <scope>NUCLEOTIDE SEQUENCE [LARGE SCALE GENOMIC DNA]</scope>
    <source>
        <strain evidence="3">h7</strain>
    </source>
</reference>
<dbReference type="InterPro" id="IPR007218">
    <property type="entry name" value="DNA_pol_delta_4"/>
</dbReference>
<dbReference type="EMBL" id="KN831773">
    <property type="protein sequence ID" value="KIM44404.1"/>
    <property type="molecule type" value="Genomic_DNA"/>
</dbReference>
<dbReference type="GO" id="GO:0000731">
    <property type="term" value="P:DNA synthesis involved in DNA repair"/>
    <property type="evidence" value="ECO:0007669"/>
    <property type="project" value="InterPro"/>
</dbReference>
<name>A0A0C3CJX3_HEBCY</name>
<dbReference type="PANTHER" id="PTHR14303">
    <property type="entry name" value="DNA POLYMERASE DELTA SUBUNIT 4"/>
    <property type="match status" value="1"/>
</dbReference>
<dbReference type="HOGENOM" id="CLU_077732_1_0_1"/>
<proteinExistence type="predicted"/>
<feature type="region of interest" description="Disordered" evidence="1">
    <location>
        <begin position="1"/>
        <end position="166"/>
    </location>
</feature>
<evidence type="ECO:0000313" key="2">
    <source>
        <dbReference type="EMBL" id="KIM44404.1"/>
    </source>
</evidence>
<dbReference type="GO" id="GO:0043625">
    <property type="term" value="C:delta DNA polymerase complex"/>
    <property type="evidence" value="ECO:0007669"/>
    <property type="project" value="TreeGrafter"/>
</dbReference>
<feature type="compositionally biased region" description="Basic and acidic residues" evidence="1">
    <location>
        <begin position="50"/>
        <end position="59"/>
    </location>
</feature>
<gene>
    <name evidence="2" type="ORF">M413DRAFT_442388</name>
</gene>
<dbReference type="PANTHER" id="PTHR14303:SF0">
    <property type="entry name" value="DNA POLYMERASE DELTA SUBUNIT 4"/>
    <property type="match status" value="1"/>
</dbReference>
<evidence type="ECO:0000313" key="3">
    <source>
        <dbReference type="Proteomes" id="UP000053424"/>
    </source>
</evidence>
<dbReference type="STRING" id="686832.A0A0C3CJX3"/>
<evidence type="ECO:0008006" key="4">
    <source>
        <dbReference type="Google" id="ProtNLM"/>
    </source>
</evidence>
<dbReference type="Proteomes" id="UP000053424">
    <property type="component" value="Unassembled WGS sequence"/>
</dbReference>
<feature type="compositionally biased region" description="Low complexity" evidence="1">
    <location>
        <begin position="110"/>
        <end position="119"/>
    </location>
</feature>
<dbReference type="OrthoDB" id="337486at2759"/>
<dbReference type="AlphaFoldDB" id="A0A0C3CJX3"/>
<dbReference type="Pfam" id="PF04081">
    <property type="entry name" value="DNA_pol_delta_4"/>
    <property type="match status" value="1"/>
</dbReference>
<feature type="compositionally biased region" description="Low complexity" evidence="1">
    <location>
        <begin position="26"/>
        <end position="38"/>
    </location>
</feature>
<keyword evidence="3" id="KW-1185">Reference proteome</keyword>
<protein>
    <recommendedName>
        <fullName evidence="4">DNA polymerase delta subunit 4</fullName>
    </recommendedName>
</protein>
<dbReference type="GO" id="GO:0003887">
    <property type="term" value="F:DNA-directed DNA polymerase activity"/>
    <property type="evidence" value="ECO:0007669"/>
    <property type="project" value="TreeGrafter"/>
</dbReference>
<evidence type="ECO:0000256" key="1">
    <source>
        <dbReference type="SAM" id="MobiDB-lite"/>
    </source>
</evidence>
<dbReference type="GO" id="GO:0006261">
    <property type="term" value="P:DNA-templated DNA replication"/>
    <property type="evidence" value="ECO:0007669"/>
    <property type="project" value="TreeGrafter"/>
</dbReference>
<reference evidence="2 3" key="1">
    <citation type="submission" date="2014-04" db="EMBL/GenBank/DDBJ databases">
        <authorList>
            <consortium name="DOE Joint Genome Institute"/>
            <person name="Kuo A."/>
            <person name="Gay G."/>
            <person name="Dore J."/>
            <person name="Kohler A."/>
            <person name="Nagy L.G."/>
            <person name="Floudas D."/>
            <person name="Copeland A."/>
            <person name="Barry K.W."/>
            <person name="Cichocki N."/>
            <person name="Veneault-Fourrey C."/>
            <person name="LaButti K."/>
            <person name="Lindquist E.A."/>
            <person name="Lipzen A."/>
            <person name="Lundell T."/>
            <person name="Morin E."/>
            <person name="Murat C."/>
            <person name="Sun H."/>
            <person name="Tunlid A."/>
            <person name="Henrissat B."/>
            <person name="Grigoriev I.V."/>
            <person name="Hibbett D.S."/>
            <person name="Martin F."/>
            <person name="Nordberg H.P."/>
            <person name="Cantor M.N."/>
            <person name="Hua S.X."/>
        </authorList>
    </citation>
    <scope>NUCLEOTIDE SEQUENCE [LARGE SCALE GENOMIC DNA]</scope>
    <source>
        <strain evidence="3">h7</strain>
    </source>
</reference>
<sequence length="260" mass="28823">MSTTLKQGKLGFASAKRTASSTKIGKPNTTTSTTALKPTPKELSSAKTKTLGDLHHEEISSDDDIPGEFDDIEAISTKSDVETTRKEDEEDIEDAPTPPPAERKTRSSTKKTATPSKNTSKAEVRPSTETAKVGVFRVSNARPEDVAKKVEANSRKEDEGVAPELNLKDPKWRKHYGEIKEKMGHMHAIHGEKQNKIHEILRVFDNSYEYGPCVGVSRRDRWDRAQALGLNPPKEVDDILNTKQGLSMPEYSQSVFHGEV</sequence>
<feature type="compositionally biased region" description="Basic and acidic residues" evidence="1">
    <location>
        <begin position="142"/>
        <end position="159"/>
    </location>
</feature>
<accession>A0A0C3CJX3</accession>
<feature type="compositionally biased region" description="Acidic residues" evidence="1">
    <location>
        <begin position="60"/>
        <end position="73"/>
    </location>
</feature>